<dbReference type="AlphaFoldDB" id="A0A4Z2IER8"/>
<evidence type="ECO:0000256" key="1">
    <source>
        <dbReference type="SAM" id="MobiDB-lite"/>
    </source>
</evidence>
<name>A0A4Z2IER8_9TELE</name>
<reference evidence="2 3" key="1">
    <citation type="submission" date="2019-03" db="EMBL/GenBank/DDBJ databases">
        <title>First draft genome of Liparis tanakae, snailfish: a comprehensive survey of snailfish specific genes.</title>
        <authorList>
            <person name="Kim W."/>
            <person name="Song I."/>
            <person name="Jeong J.-H."/>
            <person name="Kim D."/>
            <person name="Kim S."/>
            <person name="Ryu S."/>
            <person name="Song J.Y."/>
            <person name="Lee S.K."/>
        </authorList>
    </citation>
    <scope>NUCLEOTIDE SEQUENCE [LARGE SCALE GENOMIC DNA]</scope>
    <source>
        <tissue evidence="2">Muscle</tissue>
    </source>
</reference>
<evidence type="ECO:0000313" key="3">
    <source>
        <dbReference type="Proteomes" id="UP000314294"/>
    </source>
</evidence>
<protein>
    <submittedName>
        <fullName evidence="2">Uncharacterized protein</fullName>
    </submittedName>
</protein>
<keyword evidence="3" id="KW-1185">Reference proteome</keyword>
<organism evidence="2 3">
    <name type="scientific">Liparis tanakae</name>
    <name type="common">Tanaka's snailfish</name>
    <dbReference type="NCBI Taxonomy" id="230148"/>
    <lineage>
        <taxon>Eukaryota</taxon>
        <taxon>Metazoa</taxon>
        <taxon>Chordata</taxon>
        <taxon>Craniata</taxon>
        <taxon>Vertebrata</taxon>
        <taxon>Euteleostomi</taxon>
        <taxon>Actinopterygii</taxon>
        <taxon>Neopterygii</taxon>
        <taxon>Teleostei</taxon>
        <taxon>Neoteleostei</taxon>
        <taxon>Acanthomorphata</taxon>
        <taxon>Eupercaria</taxon>
        <taxon>Perciformes</taxon>
        <taxon>Cottioidei</taxon>
        <taxon>Cottales</taxon>
        <taxon>Liparidae</taxon>
        <taxon>Liparis</taxon>
    </lineage>
</organism>
<evidence type="ECO:0000313" key="2">
    <source>
        <dbReference type="EMBL" id="TNN76478.1"/>
    </source>
</evidence>
<comment type="caution">
    <text evidence="2">The sequence shown here is derived from an EMBL/GenBank/DDBJ whole genome shotgun (WGS) entry which is preliminary data.</text>
</comment>
<gene>
    <name evidence="2" type="ORF">EYF80_013343</name>
</gene>
<accession>A0A4Z2IER8</accession>
<dbReference type="EMBL" id="SRLO01000093">
    <property type="protein sequence ID" value="TNN76478.1"/>
    <property type="molecule type" value="Genomic_DNA"/>
</dbReference>
<feature type="region of interest" description="Disordered" evidence="1">
    <location>
        <begin position="71"/>
        <end position="90"/>
    </location>
</feature>
<dbReference type="Proteomes" id="UP000314294">
    <property type="component" value="Unassembled WGS sequence"/>
</dbReference>
<proteinExistence type="predicted"/>
<sequence length="147" mass="15988">MEPGYLAVTGRPLYPTSRSQPTGCKLCYPLRLHLKQPHISISISLRSLSPVYHCVLHLLSKCQKECAAAASASPRVPPPPSEGGRSDLRQSVRCRANPRAARVSAAACCAARWCRLMRAASPQQRCTAVLGSLRASASEEVVYWSSR</sequence>